<keyword evidence="7" id="KW-1185">Reference proteome</keyword>
<dbReference type="CDD" id="cd02440">
    <property type="entry name" value="AdoMet_MTases"/>
    <property type="match status" value="1"/>
</dbReference>
<dbReference type="Gene3D" id="3.40.50.150">
    <property type="entry name" value="Vaccinia Virus protein VP39"/>
    <property type="match status" value="2"/>
</dbReference>
<comment type="caution">
    <text evidence="6">The sequence shown here is derived from an EMBL/GenBank/DDBJ whole genome shotgun (WGS) entry which is preliminary data.</text>
</comment>
<accession>A0A388JY16</accession>
<evidence type="ECO:0000313" key="7">
    <source>
        <dbReference type="Proteomes" id="UP000265515"/>
    </source>
</evidence>
<keyword evidence="3 5" id="KW-0489">Methyltransferase</keyword>
<dbReference type="InterPro" id="IPR029063">
    <property type="entry name" value="SAM-dependent_MTases_sf"/>
</dbReference>
<dbReference type="STRING" id="69332.A0A388JY16"/>
<keyword evidence="5" id="KW-1133">Transmembrane helix</keyword>
<dbReference type="InterPro" id="IPR004159">
    <property type="entry name" value="Put_SAM_MeTrfase"/>
</dbReference>
<dbReference type="EMBL" id="BFEA01000030">
    <property type="protein sequence ID" value="GBG62603.1"/>
    <property type="molecule type" value="Genomic_DNA"/>
</dbReference>
<feature type="transmembrane region" description="Helical" evidence="5">
    <location>
        <begin position="18"/>
        <end position="36"/>
    </location>
</feature>
<keyword evidence="5" id="KW-0812">Transmembrane</keyword>
<dbReference type="GO" id="GO:0005802">
    <property type="term" value="C:trans-Golgi network"/>
    <property type="evidence" value="ECO:0007669"/>
    <property type="project" value="TreeGrafter"/>
</dbReference>
<dbReference type="EC" id="2.1.1.-" evidence="5"/>
<dbReference type="Gramene" id="GBG62603">
    <property type="protein sequence ID" value="GBG62603"/>
    <property type="gene ID" value="CBR_g31239"/>
</dbReference>
<dbReference type="OMA" id="GVINQFE"/>
<dbReference type="OrthoDB" id="2013972at2759"/>
<evidence type="ECO:0000256" key="4">
    <source>
        <dbReference type="ARBA" id="ARBA00037847"/>
    </source>
</evidence>
<proteinExistence type="inferred from homology"/>
<dbReference type="GO" id="GO:0008168">
    <property type="term" value="F:methyltransferase activity"/>
    <property type="evidence" value="ECO:0007669"/>
    <property type="project" value="UniProtKB-UniRule"/>
</dbReference>
<protein>
    <recommendedName>
        <fullName evidence="5">Methyltransferase</fullName>
        <ecNumber evidence="5">2.1.1.-</ecNumber>
    </recommendedName>
</protein>
<dbReference type="PANTHER" id="PTHR10108:SF1058">
    <property type="entry name" value="METHYLTRANSFERASE PMT18-RELATED"/>
    <property type="match status" value="1"/>
</dbReference>
<keyword evidence="5" id="KW-0472">Membrane</keyword>
<evidence type="ECO:0000256" key="5">
    <source>
        <dbReference type="RuleBase" id="RU366043"/>
    </source>
</evidence>
<sequence>MGSSGFRSAKRERDRSKFLPAVIVVVVLCGLFFYLGRMGVMPPAPTTNTGVVNQFSELVRPDANEEVKLERSFEPCANEFVDYTPCEDTKRSLGFPREHYEYRERHCPRQDELLRCLIPPPKGYRKSVPWPESRRSVWYNNVPFLHLTREKANQNWVKHDPESGRLIFPGGGTMFPNGATAYINDMDTYLHFGERKIRTALDAGCGVASWGAYLLDRDILTVSFAPRDTHVAQVQFALERGVPAIIGILATKRLPYPSNSFDLAHCSRCLIPWYDRDGLFLIEINRLLRPGGYWVLSGPPVNWQQHEKEWHNVEDDQRKVMSDIETIAERLCWEYVAKGGEAGDFAIWRKPRDGKCYSERQAGATPPVCGDGDNPDAAWYTPMTSCLAPLPNEEDPASIDLIPRWPDRLNTPSPRLANIVDSEGRPMFSNVDFNQDSAKWKKAVDFYAGSVLPDIAKKSFRNVLDMNAGLGSFAAALHDLVGSLAWVMNAVMSSGPNTLPVIFDRGLIGTYQDWCEAFSSYPRTYDLIHAASIFGHYGSNCDPVDILLEMDRLLRPEGSVIIRDNKSHVKKVARIVKGMRWDCKGWKSEDAAGADRLLVCKKQNWADPEAGPAKDVTTAE</sequence>
<dbReference type="AlphaFoldDB" id="A0A388JY16"/>
<dbReference type="GO" id="GO:0005768">
    <property type="term" value="C:endosome"/>
    <property type="evidence" value="ECO:0007669"/>
    <property type="project" value="TreeGrafter"/>
</dbReference>
<comment type="subcellular location">
    <subcellularLocation>
        <location evidence="4">Endomembrane system</location>
        <topology evidence="4">Single-pass membrane protein</topology>
    </subcellularLocation>
    <subcellularLocation>
        <location evidence="1 5">Membrane</location>
        <topology evidence="1 5">Single-pass type II membrane protein</topology>
    </subcellularLocation>
</comment>
<dbReference type="GO" id="GO:0016020">
    <property type="term" value="C:membrane"/>
    <property type="evidence" value="ECO:0007669"/>
    <property type="project" value="UniProtKB-SubCell"/>
</dbReference>
<reference evidence="6 7" key="1">
    <citation type="journal article" date="2018" name="Cell">
        <title>The Chara Genome: Secondary Complexity and Implications for Plant Terrestrialization.</title>
        <authorList>
            <person name="Nishiyama T."/>
            <person name="Sakayama H."/>
            <person name="Vries J.D."/>
            <person name="Buschmann H."/>
            <person name="Saint-Marcoux D."/>
            <person name="Ullrich K.K."/>
            <person name="Haas F.B."/>
            <person name="Vanderstraeten L."/>
            <person name="Becker D."/>
            <person name="Lang D."/>
            <person name="Vosolsobe S."/>
            <person name="Rombauts S."/>
            <person name="Wilhelmsson P.K.I."/>
            <person name="Janitza P."/>
            <person name="Kern R."/>
            <person name="Heyl A."/>
            <person name="Rumpler F."/>
            <person name="Villalobos L.I.A.C."/>
            <person name="Clay J.M."/>
            <person name="Skokan R."/>
            <person name="Toyoda A."/>
            <person name="Suzuki Y."/>
            <person name="Kagoshima H."/>
            <person name="Schijlen E."/>
            <person name="Tajeshwar N."/>
            <person name="Catarino B."/>
            <person name="Hetherington A.J."/>
            <person name="Saltykova A."/>
            <person name="Bonnot C."/>
            <person name="Breuninger H."/>
            <person name="Symeonidi A."/>
            <person name="Radhakrishnan G.V."/>
            <person name="Van Nieuwerburgh F."/>
            <person name="Deforce D."/>
            <person name="Chang C."/>
            <person name="Karol K.G."/>
            <person name="Hedrich R."/>
            <person name="Ulvskov P."/>
            <person name="Glockner G."/>
            <person name="Delwiche C.F."/>
            <person name="Petrasek J."/>
            <person name="Van de Peer Y."/>
            <person name="Friml J."/>
            <person name="Beilby M."/>
            <person name="Dolan L."/>
            <person name="Kohara Y."/>
            <person name="Sugano S."/>
            <person name="Fujiyama A."/>
            <person name="Delaux P.-M."/>
            <person name="Quint M."/>
            <person name="TheiBen G."/>
            <person name="Hagemann M."/>
            <person name="Harholt J."/>
            <person name="Dunand C."/>
            <person name="Zachgo S."/>
            <person name="Langdale J."/>
            <person name="Maumus F."/>
            <person name="Straeten D.V.D."/>
            <person name="Gould S.B."/>
            <person name="Rensing S.A."/>
        </authorList>
    </citation>
    <scope>NUCLEOTIDE SEQUENCE [LARGE SCALE GENOMIC DNA]</scope>
    <source>
        <strain evidence="6 7">S276</strain>
    </source>
</reference>
<evidence type="ECO:0000256" key="1">
    <source>
        <dbReference type="ARBA" id="ARBA00004606"/>
    </source>
</evidence>
<dbReference type="SUPFAM" id="SSF53335">
    <property type="entry name" value="S-adenosyl-L-methionine-dependent methyltransferases"/>
    <property type="match status" value="2"/>
</dbReference>
<dbReference type="GO" id="GO:0032259">
    <property type="term" value="P:methylation"/>
    <property type="evidence" value="ECO:0007669"/>
    <property type="project" value="UniProtKB-KW"/>
</dbReference>
<organism evidence="6 7">
    <name type="scientific">Chara braunii</name>
    <name type="common">Braun's stonewort</name>
    <dbReference type="NCBI Taxonomy" id="69332"/>
    <lineage>
        <taxon>Eukaryota</taxon>
        <taxon>Viridiplantae</taxon>
        <taxon>Streptophyta</taxon>
        <taxon>Charophyceae</taxon>
        <taxon>Charales</taxon>
        <taxon>Characeae</taxon>
        <taxon>Chara</taxon>
    </lineage>
</organism>
<name>A0A388JY16_CHABU</name>
<keyword evidence="5" id="KW-0808">Transferase</keyword>
<dbReference type="Proteomes" id="UP000265515">
    <property type="component" value="Unassembled WGS sequence"/>
</dbReference>
<evidence type="ECO:0000256" key="2">
    <source>
        <dbReference type="ARBA" id="ARBA00008361"/>
    </source>
</evidence>
<comment type="similarity">
    <text evidence="2 5">Belongs to the methyltransferase superfamily.</text>
</comment>
<evidence type="ECO:0000313" key="6">
    <source>
        <dbReference type="EMBL" id="GBG62603.1"/>
    </source>
</evidence>
<keyword evidence="5" id="KW-0325">Glycoprotein</keyword>
<evidence type="ECO:0000256" key="3">
    <source>
        <dbReference type="ARBA" id="ARBA00022603"/>
    </source>
</evidence>
<dbReference type="PANTHER" id="PTHR10108">
    <property type="entry name" value="SAM-DEPENDENT METHYLTRANSFERASE"/>
    <property type="match status" value="1"/>
</dbReference>
<keyword evidence="5" id="KW-0735">Signal-anchor</keyword>
<dbReference type="Pfam" id="PF03141">
    <property type="entry name" value="Methyltransf_29"/>
    <property type="match status" value="1"/>
</dbReference>
<gene>
    <name evidence="6" type="ORF">CBR_g31239</name>
</gene>